<dbReference type="KEGG" id="ido:I598_2840"/>
<dbReference type="STRING" id="1300344.I598_2840"/>
<dbReference type="InterPro" id="IPR028994">
    <property type="entry name" value="Integrin_alpha_N"/>
</dbReference>
<dbReference type="InterPro" id="IPR045232">
    <property type="entry name" value="FAM234"/>
</dbReference>
<dbReference type="SUPFAM" id="SSF69322">
    <property type="entry name" value="Tricorn protease domain 2"/>
    <property type="match status" value="1"/>
</dbReference>
<dbReference type="Pfam" id="PF13517">
    <property type="entry name" value="FG-GAP_3"/>
    <property type="match status" value="1"/>
</dbReference>
<name>A0A168FRL4_9MICO</name>
<dbReference type="RefSeq" id="WP_068203491.1">
    <property type="nucleotide sequence ID" value="NZ_CP014209.1"/>
</dbReference>
<dbReference type="GO" id="GO:0016020">
    <property type="term" value="C:membrane"/>
    <property type="evidence" value="ECO:0007669"/>
    <property type="project" value="UniProtKB-SubCell"/>
</dbReference>
<dbReference type="PATRIC" id="fig|1300344.3.peg.2858"/>
<feature type="chain" id="PRO_5007896867" evidence="6">
    <location>
        <begin position="33"/>
        <end position="978"/>
    </location>
</feature>
<keyword evidence="2" id="KW-0812">Transmembrane</keyword>
<reference evidence="7 8" key="1">
    <citation type="submission" date="2016-01" db="EMBL/GenBank/DDBJ databases">
        <title>Complete genome sequence of a soil Actinobacterium, Isoptericola dokdonensis DS-3.</title>
        <authorList>
            <person name="Kwon S.-K."/>
            <person name="Kim J.F."/>
        </authorList>
    </citation>
    <scope>NUCLEOTIDE SEQUENCE [LARGE SCALE GENOMIC DNA]</scope>
    <source>
        <strain evidence="7 8">DS-3</strain>
    </source>
</reference>
<dbReference type="PANTHER" id="PTHR21419:SF23">
    <property type="entry name" value="PROTEIN DEFECTIVE IN EXINE FORMATION 1"/>
    <property type="match status" value="1"/>
</dbReference>
<evidence type="ECO:0000256" key="2">
    <source>
        <dbReference type="ARBA" id="ARBA00022692"/>
    </source>
</evidence>
<evidence type="ECO:0000256" key="6">
    <source>
        <dbReference type="SAM" id="SignalP"/>
    </source>
</evidence>
<dbReference type="PANTHER" id="PTHR21419">
    <property type="match status" value="1"/>
</dbReference>
<dbReference type="OrthoDB" id="151889at2"/>
<sequence>MRNPRTGRAAQLASTLVAASLVLAAAPQVATAADDETLTLSTTEAEALADRLGAVVYGGQDALETIEAETGVSLDAADAPSAAAADAGAGATADVDPTTPVTFTATSSLEGARGLGVTLPAAGQKYFTLHSLGQVQLSRPDGSAVWQRTATSLIADWGVKPVRVWEREIYPPQVLMGYNAVSPFTPTSDAGYDTGDLTGDGTPDVVFSAAFGMNPPTGVTLPGSTMRAGTIVTVLDGATGTMAWSKVYPFAALAQVVGDTLLVGDAPRQNQYAPAAATATLTGIRFTSADGVLTPVSTWTYDTGLTSAATWGDVEDLGDGRVAVSWNQRRTDTTPAAGRTLVLDTADGSVVWRTDAGLYGRQLHLDGARGRVVALEQADTSDAVRYAIVAYDVATGERTVLSTRENALATAMTVGNAAQGKGTEYVVSESTLDANLYLNSSTVRVLDGKDGATVRWTSTTKRGADNHGDAPSTWSLDAAGGMLVATSQDDTGMSTADNPGGLRYGTVTGYTDAGKVRWQHEGTEASPVFQQVYRSGGTDHVRVVDQGQNVRTYTVAQGKEKSLVPLQGDLSSGQAVDLDGDGKDDVVAGGSSRGVWAWKGTSLVKGAPKELWRATVPGEVHDVETGDVNGDGRPEVVVAADTATVVLDGATGNVLTTIDGGGQYVRSVTVADVDGDGKDEVVVPTDALRVHNARGKLLWVYEAPAEAGDVVFSDAVTGDGRVYVQYSEVGALAVADAVENGVALDGRTGAELWTADPVAPASAADGKLHGALLRNAVFASPNIPYADGHAVAYTWIASMAPNAADTSALPSPRVVVEIRDGRTGELLRQEATGSPWSHDNFFIDGPGDPLYALSFGTLRGFGADGADTSSSVVSPLRGVEFITGPGGRKLLAGGTEGGVGAWDPSVLTTGWSFQNGVGTGSASGGRSYLAGDLDGDGGDELVSLNFDSHGYDRMAQSLGSRVLSLDDSTHKMVTFKLS</sequence>
<dbReference type="AlphaFoldDB" id="A0A168FRL4"/>
<evidence type="ECO:0000313" key="7">
    <source>
        <dbReference type="EMBL" id="ANC32359.1"/>
    </source>
</evidence>
<dbReference type="EMBL" id="CP014209">
    <property type="protein sequence ID" value="ANC32359.1"/>
    <property type="molecule type" value="Genomic_DNA"/>
</dbReference>
<dbReference type="InterPro" id="IPR015943">
    <property type="entry name" value="WD40/YVTN_repeat-like_dom_sf"/>
</dbReference>
<feature type="signal peptide" evidence="6">
    <location>
        <begin position="1"/>
        <end position="32"/>
    </location>
</feature>
<keyword evidence="8" id="KW-1185">Reference proteome</keyword>
<dbReference type="Gene3D" id="2.130.10.10">
    <property type="entry name" value="YVTN repeat-like/Quinoprotein amine dehydrogenase"/>
    <property type="match status" value="1"/>
</dbReference>
<proteinExistence type="predicted"/>
<evidence type="ECO:0000256" key="4">
    <source>
        <dbReference type="ARBA" id="ARBA00022989"/>
    </source>
</evidence>
<accession>A0A168FRL4</accession>
<organism evidence="7 8">
    <name type="scientific">Isoptericola dokdonensis DS-3</name>
    <dbReference type="NCBI Taxonomy" id="1300344"/>
    <lineage>
        <taxon>Bacteria</taxon>
        <taxon>Bacillati</taxon>
        <taxon>Actinomycetota</taxon>
        <taxon>Actinomycetes</taxon>
        <taxon>Micrococcales</taxon>
        <taxon>Promicromonosporaceae</taxon>
        <taxon>Isoptericola</taxon>
    </lineage>
</organism>
<dbReference type="Proteomes" id="UP000076794">
    <property type="component" value="Chromosome"/>
</dbReference>
<keyword evidence="3 6" id="KW-0732">Signal</keyword>
<keyword evidence="4" id="KW-1133">Transmembrane helix</keyword>
<evidence type="ECO:0000256" key="1">
    <source>
        <dbReference type="ARBA" id="ARBA00004167"/>
    </source>
</evidence>
<dbReference type="SUPFAM" id="SSF69318">
    <property type="entry name" value="Integrin alpha N-terminal domain"/>
    <property type="match status" value="1"/>
</dbReference>
<dbReference type="InterPro" id="IPR013517">
    <property type="entry name" value="FG-GAP"/>
</dbReference>
<gene>
    <name evidence="7" type="ORF">I598_2840</name>
</gene>
<keyword evidence="5" id="KW-0472">Membrane</keyword>
<comment type="subcellular location">
    <subcellularLocation>
        <location evidence="1">Membrane</location>
        <topology evidence="1">Single-pass membrane protein</topology>
    </subcellularLocation>
</comment>
<evidence type="ECO:0000313" key="8">
    <source>
        <dbReference type="Proteomes" id="UP000076794"/>
    </source>
</evidence>
<protein>
    <submittedName>
        <fullName evidence="7">FG-GAP repeat protein</fullName>
    </submittedName>
</protein>
<evidence type="ECO:0000256" key="3">
    <source>
        <dbReference type="ARBA" id="ARBA00022729"/>
    </source>
</evidence>
<evidence type="ECO:0000256" key="5">
    <source>
        <dbReference type="ARBA" id="ARBA00023136"/>
    </source>
</evidence>